<accession>A0A0T9EJA3</accession>
<feature type="compositionally biased region" description="Basic residues" evidence="1">
    <location>
        <begin position="110"/>
        <end position="122"/>
    </location>
</feature>
<feature type="region of interest" description="Disordered" evidence="1">
    <location>
        <begin position="174"/>
        <end position="197"/>
    </location>
</feature>
<reference evidence="5 6" key="1">
    <citation type="submission" date="2015-03" db="EMBL/GenBank/DDBJ databases">
        <authorList>
            <consortium name="Pathogen Informatics"/>
        </authorList>
    </citation>
    <scope>NUCLEOTIDE SEQUENCE [LARGE SCALE GENOMIC DNA]</scope>
    <source>
        <strain evidence="3 6">Bir 172</strain>
        <strain evidence="2 7">Bir 185</strain>
        <strain evidence="4 5">P00601463</strain>
    </source>
</reference>
<evidence type="ECO:0000313" key="4">
    <source>
        <dbReference type="EMBL" id="COX42718.1"/>
    </source>
</evidence>
<dbReference type="AlphaFoldDB" id="A0A0T9EJA3"/>
<evidence type="ECO:0000256" key="1">
    <source>
        <dbReference type="SAM" id="MobiDB-lite"/>
    </source>
</evidence>
<evidence type="ECO:0000313" key="5">
    <source>
        <dbReference type="Proteomes" id="UP000048600"/>
    </source>
</evidence>
<feature type="region of interest" description="Disordered" evidence="1">
    <location>
        <begin position="22"/>
        <end position="50"/>
    </location>
</feature>
<proteinExistence type="predicted"/>
<evidence type="ECO:0000313" key="3">
    <source>
        <dbReference type="EMBL" id="CKT82148.1"/>
    </source>
</evidence>
<evidence type="ECO:0000313" key="7">
    <source>
        <dbReference type="Proteomes" id="UP000050164"/>
    </source>
</evidence>
<dbReference type="EMBL" id="CHKL01000895">
    <property type="protein sequence ID" value="COX42718.1"/>
    <property type="molecule type" value="Genomic_DNA"/>
</dbReference>
<dbReference type="EMBL" id="CNGE01001181">
    <property type="protein sequence ID" value="CKT82148.1"/>
    <property type="molecule type" value="Genomic_DNA"/>
</dbReference>
<dbReference type="Proteomes" id="UP000048948">
    <property type="component" value="Unassembled WGS sequence"/>
</dbReference>
<feature type="region of interest" description="Disordered" evidence="1">
    <location>
        <begin position="103"/>
        <end position="122"/>
    </location>
</feature>
<evidence type="ECO:0000313" key="2">
    <source>
        <dbReference type="EMBL" id="CKR64900.1"/>
    </source>
</evidence>
<protein>
    <submittedName>
        <fullName evidence="2">Uncharacterized protein</fullName>
    </submittedName>
</protein>
<dbReference type="EMBL" id="CNFT01000402">
    <property type="protein sequence ID" value="CKR64900.1"/>
    <property type="molecule type" value="Genomic_DNA"/>
</dbReference>
<dbReference type="Proteomes" id="UP000050164">
    <property type="component" value="Unassembled WGS sequence"/>
</dbReference>
<organism evidence="2 7">
    <name type="scientific">Mycobacterium tuberculosis</name>
    <dbReference type="NCBI Taxonomy" id="1773"/>
    <lineage>
        <taxon>Bacteria</taxon>
        <taxon>Bacillati</taxon>
        <taxon>Actinomycetota</taxon>
        <taxon>Actinomycetes</taxon>
        <taxon>Mycobacteriales</taxon>
        <taxon>Mycobacteriaceae</taxon>
        <taxon>Mycobacterium</taxon>
        <taxon>Mycobacterium tuberculosis complex</taxon>
    </lineage>
</organism>
<evidence type="ECO:0000313" key="6">
    <source>
        <dbReference type="Proteomes" id="UP000048948"/>
    </source>
</evidence>
<name>A0A0T9EJA3_MYCTX</name>
<sequence>MDHPPVRRVFHRRGFQCVLPTQPGRRPEGAVGGLRSGHPPRLRLRPSPRAGRCRNGRCGNRFHSRHATAVRRHRPVDRERVDDDERCGAADPGAVCGCRRGAGRGAGAAGRHHPERHPQRVHGPQHLHLSAEAVDADHLRHLRLHQRQDAQVQLHLHFRLSHPRSRCHGGFGAGLHPGRRRRLHQGGPERRPGHRQLRAPAIVLLGHRDEFLYGGRQTAGRPVAVE</sequence>
<dbReference type="Proteomes" id="UP000048600">
    <property type="component" value="Unassembled WGS sequence"/>
</dbReference>
<gene>
    <name evidence="4" type="ORF">ERS007741_04374</name>
    <name evidence="3" type="ORF">ERS027646_04178</name>
    <name evidence="2" type="ORF">ERS027659_01920</name>
</gene>
<feature type="compositionally biased region" description="Basic residues" evidence="1">
    <location>
        <begin position="38"/>
        <end position="50"/>
    </location>
</feature>